<evidence type="ECO:0000256" key="2">
    <source>
        <dbReference type="ARBA" id="ARBA00022840"/>
    </source>
</evidence>
<dbReference type="OrthoDB" id="9803970at2"/>
<gene>
    <name evidence="8" type="ORF">DCCM_2025</name>
</gene>
<organism evidence="8 9">
    <name type="scientific">Desulfocucumis palustris</name>
    <dbReference type="NCBI Taxonomy" id="1898651"/>
    <lineage>
        <taxon>Bacteria</taxon>
        <taxon>Bacillati</taxon>
        <taxon>Bacillota</taxon>
        <taxon>Clostridia</taxon>
        <taxon>Eubacteriales</taxon>
        <taxon>Desulfocucumaceae</taxon>
        <taxon>Desulfocucumis</taxon>
    </lineage>
</organism>
<dbReference type="AlphaFoldDB" id="A0A2L2X9V3"/>
<evidence type="ECO:0000313" key="8">
    <source>
        <dbReference type="EMBL" id="GBF32928.1"/>
    </source>
</evidence>
<dbReference type="PROSITE" id="PS00688">
    <property type="entry name" value="SIGMA54_INTERACT_3"/>
    <property type="match status" value="1"/>
</dbReference>
<dbReference type="Pfam" id="PF25601">
    <property type="entry name" value="AAA_lid_14"/>
    <property type="match status" value="1"/>
</dbReference>
<evidence type="ECO:0000313" key="9">
    <source>
        <dbReference type="Proteomes" id="UP000239549"/>
    </source>
</evidence>
<dbReference type="InterPro" id="IPR025944">
    <property type="entry name" value="Sigma_54_int_dom_CS"/>
</dbReference>
<keyword evidence="6" id="KW-0175">Coiled coil</keyword>
<evidence type="ECO:0000256" key="1">
    <source>
        <dbReference type="ARBA" id="ARBA00022741"/>
    </source>
</evidence>
<feature type="coiled-coil region" evidence="6">
    <location>
        <begin position="111"/>
        <end position="138"/>
    </location>
</feature>
<keyword evidence="1" id="KW-0547">Nucleotide-binding</keyword>
<dbReference type="InterPro" id="IPR025662">
    <property type="entry name" value="Sigma_54_int_dom_ATP-bd_1"/>
</dbReference>
<dbReference type="InterPro" id="IPR035965">
    <property type="entry name" value="PAS-like_dom_sf"/>
</dbReference>
<dbReference type="SMART" id="SM00091">
    <property type="entry name" value="PAS"/>
    <property type="match status" value="1"/>
</dbReference>
<evidence type="ECO:0000256" key="4">
    <source>
        <dbReference type="ARBA" id="ARBA00023125"/>
    </source>
</evidence>
<keyword evidence="4" id="KW-0238">DNA-binding</keyword>
<dbReference type="CDD" id="cd00009">
    <property type="entry name" value="AAA"/>
    <property type="match status" value="1"/>
</dbReference>
<dbReference type="GO" id="GO:0006355">
    <property type="term" value="P:regulation of DNA-templated transcription"/>
    <property type="evidence" value="ECO:0007669"/>
    <property type="project" value="InterPro"/>
</dbReference>
<dbReference type="RefSeq" id="WP_104371393.1">
    <property type="nucleotide sequence ID" value="NZ_BFAV01000071.1"/>
</dbReference>
<dbReference type="Gene3D" id="3.40.50.300">
    <property type="entry name" value="P-loop containing nucleotide triphosphate hydrolases"/>
    <property type="match status" value="1"/>
</dbReference>
<dbReference type="Gene3D" id="3.30.450.20">
    <property type="entry name" value="PAS domain"/>
    <property type="match status" value="1"/>
</dbReference>
<keyword evidence="9" id="KW-1185">Reference proteome</keyword>
<comment type="caution">
    <text evidence="8">The sequence shown here is derived from an EMBL/GenBank/DDBJ whole genome shotgun (WGS) entry which is preliminary data.</text>
</comment>
<dbReference type="PROSITE" id="PS50045">
    <property type="entry name" value="SIGMA54_INTERACT_4"/>
    <property type="match status" value="1"/>
</dbReference>
<dbReference type="SUPFAM" id="SSF46689">
    <property type="entry name" value="Homeodomain-like"/>
    <property type="match status" value="1"/>
</dbReference>
<dbReference type="EMBL" id="BFAV01000071">
    <property type="protein sequence ID" value="GBF32928.1"/>
    <property type="molecule type" value="Genomic_DNA"/>
</dbReference>
<keyword evidence="5" id="KW-0804">Transcription</keyword>
<dbReference type="InterPro" id="IPR003593">
    <property type="entry name" value="AAA+_ATPase"/>
</dbReference>
<keyword evidence="2" id="KW-0067">ATP-binding</keyword>
<evidence type="ECO:0000259" key="7">
    <source>
        <dbReference type="PROSITE" id="PS50045"/>
    </source>
</evidence>
<dbReference type="Pfam" id="PF00158">
    <property type="entry name" value="Sigma54_activat"/>
    <property type="match status" value="1"/>
</dbReference>
<dbReference type="PROSITE" id="PS00676">
    <property type="entry name" value="SIGMA54_INTERACT_2"/>
    <property type="match status" value="1"/>
</dbReference>
<reference evidence="9" key="1">
    <citation type="submission" date="2018-02" db="EMBL/GenBank/DDBJ databases">
        <title>Genome sequence of Desulfocucumis palustris strain NAW-5.</title>
        <authorList>
            <person name="Watanabe M."/>
            <person name="Kojima H."/>
            <person name="Fukui M."/>
        </authorList>
    </citation>
    <scope>NUCLEOTIDE SEQUENCE [LARGE SCALE GENOMIC DNA]</scope>
    <source>
        <strain evidence="9">NAW-5</strain>
    </source>
</reference>
<dbReference type="GO" id="GO:0043565">
    <property type="term" value="F:sequence-specific DNA binding"/>
    <property type="evidence" value="ECO:0007669"/>
    <property type="project" value="InterPro"/>
</dbReference>
<dbReference type="PANTHER" id="PTHR32071">
    <property type="entry name" value="TRANSCRIPTIONAL REGULATORY PROTEIN"/>
    <property type="match status" value="1"/>
</dbReference>
<dbReference type="SMART" id="SM00382">
    <property type="entry name" value="AAA"/>
    <property type="match status" value="1"/>
</dbReference>
<sequence length="454" mass="51702">MQKIEEIFAIIAENEYEGIIYIDAGGIVRWINQGYAGFLELDKENVIGKRIDRLIPHSKLLDVMKSGKPQFGELWEIKGQHVLVHRWPIYKDGKVIGCLGKSLFKDELPLTRDFIKKIKKLENELSYYKEELHRERRAKYSIEEITGSSEKINKLKDKVAKIAKTTSTVLITGESGTGKELFAHAIHNASPRKNMPFVRVNCTSIPEELLESELFGYEEGAFTGAKKGGKPGKFEIAQGGTIFLDEIGDMNRSMQAKLLRVLQEKEIERIGGIESVNVDVRVIAATNRNLEEMTRSNLFREDLYYRLNVVLLNIPPLRERREDIPALTENLINKLAFRLGTGVKSVSGEVLELFNRYDWPGNVRELENILEQAINLTDAAQLKPEDFPVLLKRVSTPKRTVQTITGYNEAMEEAERNILLQALAQTGNNKKEAARLLKIHRSVLYRKLSKLDII</sequence>
<feature type="domain" description="Sigma-54 factor interaction" evidence="7">
    <location>
        <begin position="145"/>
        <end position="375"/>
    </location>
</feature>
<keyword evidence="3" id="KW-0805">Transcription regulation</keyword>
<dbReference type="PANTHER" id="PTHR32071:SF57">
    <property type="entry name" value="C4-DICARBOXYLATE TRANSPORT TRANSCRIPTIONAL REGULATORY PROTEIN DCTD"/>
    <property type="match status" value="1"/>
</dbReference>
<dbReference type="Proteomes" id="UP000239549">
    <property type="component" value="Unassembled WGS sequence"/>
</dbReference>
<dbReference type="InterPro" id="IPR025943">
    <property type="entry name" value="Sigma_54_int_dom_ATP-bd_2"/>
</dbReference>
<evidence type="ECO:0000256" key="5">
    <source>
        <dbReference type="ARBA" id="ARBA00023163"/>
    </source>
</evidence>
<accession>A0A2L2X9V3</accession>
<evidence type="ECO:0000256" key="3">
    <source>
        <dbReference type="ARBA" id="ARBA00023015"/>
    </source>
</evidence>
<dbReference type="GO" id="GO:0005524">
    <property type="term" value="F:ATP binding"/>
    <property type="evidence" value="ECO:0007669"/>
    <property type="project" value="UniProtKB-KW"/>
</dbReference>
<name>A0A2L2X9V3_9FIRM</name>
<dbReference type="SUPFAM" id="SSF55785">
    <property type="entry name" value="PYP-like sensor domain (PAS domain)"/>
    <property type="match status" value="1"/>
</dbReference>
<dbReference type="InterPro" id="IPR002197">
    <property type="entry name" value="HTH_Fis"/>
</dbReference>
<dbReference type="FunFam" id="3.40.50.300:FF:000006">
    <property type="entry name" value="DNA-binding transcriptional regulator NtrC"/>
    <property type="match status" value="1"/>
</dbReference>
<dbReference type="InterPro" id="IPR009057">
    <property type="entry name" value="Homeodomain-like_sf"/>
</dbReference>
<protein>
    <submittedName>
        <fullName evidence="8">Acetoacetate metabolism regulatory protein AtoC</fullName>
    </submittedName>
</protein>
<dbReference type="Gene3D" id="1.10.8.60">
    <property type="match status" value="1"/>
</dbReference>
<dbReference type="Gene3D" id="1.10.10.60">
    <property type="entry name" value="Homeodomain-like"/>
    <property type="match status" value="1"/>
</dbReference>
<dbReference type="SUPFAM" id="SSF52540">
    <property type="entry name" value="P-loop containing nucleoside triphosphate hydrolases"/>
    <property type="match status" value="1"/>
</dbReference>
<dbReference type="InterPro" id="IPR027417">
    <property type="entry name" value="P-loop_NTPase"/>
</dbReference>
<dbReference type="InterPro" id="IPR000014">
    <property type="entry name" value="PAS"/>
</dbReference>
<dbReference type="Pfam" id="PF02954">
    <property type="entry name" value="HTH_8"/>
    <property type="match status" value="1"/>
</dbReference>
<evidence type="ECO:0000256" key="6">
    <source>
        <dbReference type="SAM" id="Coils"/>
    </source>
</evidence>
<dbReference type="InterPro" id="IPR058031">
    <property type="entry name" value="AAA_lid_NorR"/>
</dbReference>
<dbReference type="PRINTS" id="PR01590">
    <property type="entry name" value="HTHFIS"/>
</dbReference>
<dbReference type="InterPro" id="IPR002078">
    <property type="entry name" value="Sigma_54_int"/>
</dbReference>
<proteinExistence type="predicted"/>
<dbReference type="PROSITE" id="PS00675">
    <property type="entry name" value="SIGMA54_INTERACT_1"/>
    <property type="match status" value="1"/>
</dbReference>